<proteinExistence type="inferred from homology"/>
<dbReference type="SMR" id="A0A1P8AQZ0"/>
<dbReference type="TAIR" id="AT1G09932"/>
<dbReference type="RefSeq" id="NP_001321471.1">
    <property type="nucleotide sequence ID" value="NM_001331870.1"/>
</dbReference>
<evidence type="ECO:0000256" key="1">
    <source>
        <dbReference type="ARBA" id="ARBA00038362"/>
    </source>
</evidence>
<reference evidence="4" key="2">
    <citation type="journal article" date="2017" name="Plant J.">
        <title>Araport11: a complete reannotation of the Arabidopsis thaliana reference genome.</title>
        <authorList>
            <person name="Cheng C.Y."/>
            <person name="Krishnakumar V."/>
            <person name="Chan A.P."/>
            <person name="Thibaud-Nissen F."/>
            <person name="Schobel S."/>
            <person name="Town C.D."/>
        </authorList>
    </citation>
    <scope>GENOME REANNOTATION</scope>
    <source>
        <strain evidence="4">cv. Columbia</strain>
    </source>
</reference>
<dbReference type="InterPro" id="IPR013078">
    <property type="entry name" value="His_Pase_superF_clade-1"/>
</dbReference>
<protein>
    <submittedName>
        <fullName evidence="3">Phosphoglycerate mutase family protein</fullName>
    </submittedName>
</protein>
<dbReference type="GeneID" id="837526"/>
<dbReference type="Araport" id="AT1G09932"/>
<sequence>MDLCGTQMLRLSSPHFKTLHLVRHAQGVHNIALEEKGEKPESEKLFDAHLSPKGLQQVSERRNQILESGLLNTVELVITSPLCRAMETSIGIFRGQGYVNISEDFAKANNFPPIVALEICRERMIESDEDALWQDKEREKLEDVATRGLHFVKWLWERPEKEIAIVSHGIFLQQTLCALHGKVGIPLEDSLLTRFANCELRSIRIEKSDMEADTLMTCNCRNYVTPPSTSFHSHA</sequence>
<dbReference type="Gene3D" id="3.40.50.1240">
    <property type="entry name" value="Phosphoglycerate mutase-like"/>
    <property type="match status" value="1"/>
</dbReference>
<reference evidence="3 4" key="1">
    <citation type="journal article" date="2000" name="Nature">
        <title>Sequence and analysis of chromosome 1 of the plant Arabidopsis thaliana.</title>
        <authorList>
            <person name="Theologis A."/>
            <person name="Ecker J.R."/>
            <person name="Palm C.J."/>
            <person name="Federspiel N.A."/>
            <person name="Kaul S."/>
            <person name="White O."/>
            <person name="Alonso J."/>
            <person name="Altafi H."/>
            <person name="Araujo R."/>
            <person name="Bowman C.L."/>
            <person name="Brooks S.Y."/>
            <person name="Buehler E."/>
            <person name="Chan A."/>
            <person name="Chao Q."/>
            <person name="Chen H."/>
            <person name="Cheuk R.F."/>
            <person name="Chin C.W."/>
            <person name="Chung M.K."/>
            <person name="Conn L."/>
            <person name="Conway A.B."/>
            <person name="Conway A.R."/>
            <person name="Creasy T.H."/>
            <person name="Dewar K."/>
            <person name="Dunn P."/>
            <person name="Etgu P."/>
            <person name="Feldblyum T.V."/>
            <person name="Feng J."/>
            <person name="Fong B."/>
            <person name="Fujii C.Y."/>
            <person name="Gill J.E."/>
            <person name="Goldsmith A.D."/>
            <person name="Haas B."/>
            <person name="Hansen N.F."/>
            <person name="Hughes B."/>
            <person name="Huizar L."/>
            <person name="Hunter J.L."/>
            <person name="Jenkins J."/>
            <person name="Johnson-Hopson C."/>
            <person name="Khan S."/>
            <person name="Khaykin E."/>
            <person name="Kim C.J."/>
            <person name="Koo H.L."/>
            <person name="Kremenetskaia I."/>
            <person name="Kurtz D.B."/>
            <person name="Kwan A."/>
            <person name="Lam B."/>
            <person name="Langin-Hooper S."/>
            <person name="Lee A."/>
            <person name="Lee J.M."/>
            <person name="Lenz C.A."/>
            <person name="Li J.H."/>
            <person name="Li Y."/>
            <person name="Lin X."/>
            <person name="Liu S.X."/>
            <person name="Liu Z.A."/>
            <person name="Luros J.S."/>
            <person name="Maiti R."/>
            <person name="Marziali A."/>
            <person name="Militscher J."/>
            <person name="Miranda M."/>
            <person name="Nguyen M."/>
            <person name="Nierman W.C."/>
            <person name="Osborne B.I."/>
            <person name="Pai G."/>
            <person name="Peterson J."/>
            <person name="Pham P.K."/>
            <person name="Rizzo M."/>
            <person name="Rooney T."/>
            <person name="Rowley D."/>
            <person name="Sakano H."/>
            <person name="Salzberg S.L."/>
            <person name="Schwartz J.R."/>
            <person name="Shinn P."/>
            <person name="Southwick A.M."/>
            <person name="Sun H."/>
            <person name="Tallon L.J."/>
            <person name="Tambunga G."/>
            <person name="Toriumi M.J."/>
            <person name="Town C.D."/>
            <person name="Utterback T."/>
            <person name="Van Aken S."/>
            <person name="Vaysberg M."/>
            <person name="Vysotskaia V.S."/>
            <person name="Walker M."/>
            <person name="Wu D."/>
            <person name="Yu G."/>
            <person name="Fraser C.M."/>
            <person name="Venter J.C."/>
            <person name="Davis R.W."/>
        </authorList>
    </citation>
    <scope>NUCLEOTIDE SEQUENCE [LARGE SCALE GENOMIC DNA]</scope>
    <source>
        <strain evidence="4">cv. Columbia</strain>
    </source>
</reference>
<dbReference type="PANTHER" id="PTHR48100">
    <property type="entry name" value="BROAD-SPECIFICITY PHOSPHATASE YOR283W-RELATED"/>
    <property type="match status" value="1"/>
</dbReference>
<dbReference type="ExpressionAtlas" id="A0A1P8AQZ0">
    <property type="expression patterns" value="baseline and differential"/>
</dbReference>
<evidence type="ECO:0000313" key="2">
    <source>
        <dbReference type="Araport" id="AT1G09932"/>
    </source>
</evidence>
<name>A0A1P8AQZ0_ARATH</name>
<keyword evidence="4" id="KW-1185">Reference proteome</keyword>
<dbReference type="CDD" id="cd07067">
    <property type="entry name" value="HP_PGM_like"/>
    <property type="match status" value="1"/>
</dbReference>
<evidence type="ECO:0000313" key="3">
    <source>
        <dbReference type="EMBL" id="ANM59079.1"/>
    </source>
</evidence>
<dbReference type="PANTHER" id="PTHR48100:SF37">
    <property type="entry name" value="PHOSPHOGLYCERATE MUTASE FAMILY PROTEIN"/>
    <property type="match status" value="1"/>
</dbReference>
<dbReference type="Pfam" id="PF00300">
    <property type="entry name" value="His_Phos_1"/>
    <property type="match status" value="1"/>
</dbReference>
<dbReference type="SMART" id="SM00855">
    <property type="entry name" value="PGAM"/>
    <property type="match status" value="1"/>
</dbReference>
<dbReference type="InterPro" id="IPR029033">
    <property type="entry name" value="His_PPase_superfam"/>
</dbReference>
<dbReference type="InterPro" id="IPR050275">
    <property type="entry name" value="PGM_Phosphatase"/>
</dbReference>
<dbReference type="EMBL" id="CP002684">
    <property type="protein sequence ID" value="ANM59079.1"/>
    <property type="molecule type" value="Genomic_DNA"/>
</dbReference>
<organism evidence="3 4">
    <name type="scientific">Arabidopsis thaliana</name>
    <name type="common">Mouse-ear cress</name>
    <dbReference type="NCBI Taxonomy" id="3702"/>
    <lineage>
        <taxon>Eukaryota</taxon>
        <taxon>Viridiplantae</taxon>
        <taxon>Streptophyta</taxon>
        <taxon>Embryophyta</taxon>
        <taxon>Tracheophyta</taxon>
        <taxon>Spermatophyta</taxon>
        <taxon>Magnoliopsida</taxon>
        <taxon>eudicotyledons</taxon>
        <taxon>Gunneridae</taxon>
        <taxon>Pentapetalae</taxon>
        <taxon>rosids</taxon>
        <taxon>malvids</taxon>
        <taxon>Brassicales</taxon>
        <taxon>Brassicaceae</taxon>
        <taxon>Camelineae</taxon>
        <taxon>Arabidopsis</taxon>
    </lineage>
</organism>
<gene>
    <name evidence="2 3" type="ordered locus">At1g09932</name>
</gene>
<dbReference type="SUPFAM" id="SSF53254">
    <property type="entry name" value="Phosphoglycerate mutase-like"/>
    <property type="match status" value="1"/>
</dbReference>
<dbReference type="Proteomes" id="UP000006548">
    <property type="component" value="Chromosome 1"/>
</dbReference>
<dbReference type="AlphaFoldDB" id="A0A1P8AQZ0"/>
<comment type="similarity">
    <text evidence="1">Belongs to the phosphoglycerate mutase family.</text>
</comment>
<accession>A0A1P8AQZ0</accession>
<evidence type="ECO:0000313" key="4">
    <source>
        <dbReference type="Proteomes" id="UP000006548"/>
    </source>
</evidence>